<dbReference type="Proteomes" id="UP000660862">
    <property type="component" value="Unassembled WGS sequence"/>
</dbReference>
<organism evidence="6 7">
    <name type="scientific">Parapedobacter pyrenivorans</name>
    <dbReference type="NCBI Taxonomy" id="1305674"/>
    <lineage>
        <taxon>Bacteria</taxon>
        <taxon>Pseudomonadati</taxon>
        <taxon>Bacteroidota</taxon>
        <taxon>Sphingobacteriia</taxon>
        <taxon>Sphingobacteriales</taxon>
        <taxon>Sphingobacteriaceae</taxon>
        <taxon>Parapedobacter</taxon>
    </lineage>
</organism>
<dbReference type="Pfam" id="PF00150">
    <property type="entry name" value="Cellulase"/>
    <property type="match status" value="1"/>
</dbReference>
<dbReference type="Gene3D" id="2.60.120.260">
    <property type="entry name" value="Galactose-binding domain-like"/>
    <property type="match status" value="1"/>
</dbReference>
<keyword evidence="3 4" id="KW-0326">Glycosidase</keyword>
<dbReference type="GO" id="GO:0030246">
    <property type="term" value="F:carbohydrate binding"/>
    <property type="evidence" value="ECO:0007669"/>
    <property type="project" value="InterPro"/>
</dbReference>
<dbReference type="SUPFAM" id="SSF51445">
    <property type="entry name" value="(Trans)glycosidases"/>
    <property type="match status" value="1"/>
</dbReference>
<dbReference type="RefSeq" id="WP_188504435.1">
    <property type="nucleotide sequence ID" value="NZ_BMER01000001.1"/>
</dbReference>
<evidence type="ECO:0000256" key="4">
    <source>
        <dbReference type="RuleBase" id="RU361153"/>
    </source>
</evidence>
<dbReference type="EMBL" id="BMER01000001">
    <property type="protein sequence ID" value="GGG76876.1"/>
    <property type="molecule type" value="Genomic_DNA"/>
</dbReference>
<keyword evidence="7" id="KW-1185">Reference proteome</keyword>
<dbReference type="InterPro" id="IPR005084">
    <property type="entry name" value="CBM6"/>
</dbReference>
<dbReference type="SMART" id="SM00606">
    <property type="entry name" value="CBD_IV"/>
    <property type="match status" value="1"/>
</dbReference>
<dbReference type="InterPro" id="IPR006584">
    <property type="entry name" value="Cellulose-bd_IV"/>
</dbReference>
<dbReference type="PANTHER" id="PTHR31297">
    <property type="entry name" value="GLUCAN ENDO-1,6-BETA-GLUCOSIDASE B"/>
    <property type="match status" value="1"/>
</dbReference>
<dbReference type="InterPro" id="IPR017853">
    <property type="entry name" value="GH"/>
</dbReference>
<accession>A0A917HG00</accession>
<gene>
    <name evidence="6" type="ORF">GCM10007415_05890</name>
</gene>
<feature type="domain" description="CBM6" evidence="5">
    <location>
        <begin position="442"/>
        <end position="577"/>
    </location>
</feature>
<dbReference type="SUPFAM" id="SSF49785">
    <property type="entry name" value="Galactose-binding domain-like"/>
    <property type="match status" value="1"/>
</dbReference>
<keyword evidence="1" id="KW-0732">Signal</keyword>
<evidence type="ECO:0000313" key="6">
    <source>
        <dbReference type="EMBL" id="GGG76876.1"/>
    </source>
</evidence>
<comment type="caution">
    <text evidence="6">The sequence shown here is derived from an EMBL/GenBank/DDBJ whole genome shotgun (WGS) entry which is preliminary data.</text>
</comment>
<dbReference type="PANTHER" id="PTHR31297:SF13">
    <property type="entry name" value="PUTATIVE-RELATED"/>
    <property type="match status" value="1"/>
</dbReference>
<dbReference type="CDD" id="cd04080">
    <property type="entry name" value="CBM6_cellulase-like"/>
    <property type="match status" value="1"/>
</dbReference>
<name>A0A917HG00_9SPHI</name>
<dbReference type="PROSITE" id="PS51175">
    <property type="entry name" value="CBM6"/>
    <property type="match status" value="1"/>
</dbReference>
<evidence type="ECO:0000313" key="7">
    <source>
        <dbReference type="Proteomes" id="UP000660862"/>
    </source>
</evidence>
<dbReference type="InterPro" id="IPR001547">
    <property type="entry name" value="Glyco_hydro_5"/>
</dbReference>
<dbReference type="GO" id="GO:0009251">
    <property type="term" value="P:glucan catabolic process"/>
    <property type="evidence" value="ECO:0007669"/>
    <property type="project" value="TreeGrafter"/>
</dbReference>
<dbReference type="AlphaFoldDB" id="A0A917HG00"/>
<dbReference type="GO" id="GO:0009986">
    <property type="term" value="C:cell surface"/>
    <property type="evidence" value="ECO:0007669"/>
    <property type="project" value="TreeGrafter"/>
</dbReference>
<evidence type="ECO:0000256" key="1">
    <source>
        <dbReference type="ARBA" id="ARBA00022729"/>
    </source>
</evidence>
<dbReference type="Pfam" id="PF03422">
    <property type="entry name" value="CBM_6"/>
    <property type="match status" value="1"/>
</dbReference>
<evidence type="ECO:0000256" key="2">
    <source>
        <dbReference type="ARBA" id="ARBA00022801"/>
    </source>
</evidence>
<proteinExistence type="inferred from homology"/>
<dbReference type="InterPro" id="IPR008979">
    <property type="entry name" value="Galactose-bd-like_sf"/>
</dbReference>
<keyword evidence="2 4" id="KW-0378">Hydrolase</keyword>
<evidence type="ECO:0000259" key="5">
    <source>
        <dbReference type="PROSITE" id="PS51175"/>
    </source>
</evidence>
<reference evidence="6" key="2">
    <citation type="submission" date="2020-09" db="EMBL/GenBank/DDBJ databases">
        <authorList>
            <person name="Sun Q."/>
            <person name="Zhou Y."/>
        </authorList>
    </citation>
    <scope>NUCLEOTIDE SEQUENCE</scope>
    <source>
        <strain evidence="6">CGMCC 1.12195</strain>
    </source>
</reference>
<comment type="similarity">
    <text evidence="4">Belongs to the glycosyl hydrolase 5 (cellulase A) family.</text>
</comment>
<dbReference type="InterPro" id="IPR050386">
    <property type="entry name" value="Glycosyl_hydrolase_5"/>
</dbReference>
<dbReference type="PROSITE" id="PS51257">
    <property type="entry name" value="PROKAR_LIPOPROTEIN"/>
    <property type="match status" value="1"/>
</dbReference>
<evidence type="ECO:0000256" key="3">
    <source>
        <dbReference type="ARBA" id="ARBA00023295"/>
    </source>
</evidence>
<dbReference type="GO" id="GO:0005576">
    <property type="term" value="C:extracellular region"/>
    <property type="evidence" value="ECO:0007669"/>
    <property type="project" value="TreeGrafter"/>
</dbReference>
<reference evidence="6" key="1">
    <citation type="journal article" date="2014" name="Int. J. Syst. Evol. Microbiol.">
        <title>Complete genome sequence of Corynebacterium casei LMG S-19264T (=DSM 44701T), isolated from a smear-ripened cheese.</title>
        <authorList>
            <consortium name="US DOE Joint Genome Institute (JGI-PGF)"/>
            <person name="Walter F."/>
            <person name="Albersmeier A."/>
            <person name="Kalinowski J."/>
            <person name="Ruckert C."/>
        </authorList>
    </citation>
    <scope>NUCLEOTIDE SEQUENCE</scope>
    <source>
        <strain evidence="6">CGMCC 1.12195</strain>
    </source>
</reference>
<protein>
    <recommendedName>
        <fullName evidence="5">CBM6 domain-containing protein</fullName>
    </recommendedName>
</protein>
<sequence length="578" mass="65870">MRTVLFLFLNALLVASCNAPKKNFLRAQGHHIVNGAGDTIILRGMGLGGWMLQEGYMFRLGFIGQQYRIRESIEDIISTEETERFYQQWLANHTRKVDIDSMAAWGFNSIRLPMHYNLYTLSVEDEPVGSENTWLEKGFALTDSLLAWCKANRVYLILDLHAAPGGQGNDLNISDRNPDKPSFWESRANQEKTIALWRRLAERYADEEWIGGYDVLNETNWGFEDTADFRGTEEQSNAPLRQFLVDVTRAIREVDANHIIFLEGNGFANNYNGIFPKWDDNLVLSFHKYGNPNVQEAIQRFLDLREEHDIPLWLGESGENSNTWFTEAIALCETNGIGWAWWQNKKMGINQPLEIKQPEGYERLLDYWSGKGEKPSPEEALSILNEWLENLKLENNTFHQDVVDAMFRQIYSYEALPFSKNAVENGTILPAVNFDLGRQRVAYYDTDTASYHYTPGLNTQGNRGRSYRNDGVDIRPDSLGHHIFHIEDGEWLQYSVTVTDEGITGLQLQVASEIETGRINVSIDGQTLAQPITIPTTGDEEEWVLVPIEIPELTKGKNVIRIKAETGGFNLKSIAFGL</sequence>
<dbReference type="GO" id="GO:0008422">
    <property type="term" value="F:beta-glucosidase activity"/>
    <property type="evidence" value="ECO:0007669"/>
    <property type="project" value="TreeGrafter"/>
</dbReference>
<dbReference type="Gene3D" id="3.20.20.80">
    <property type="entry name" value="Glycosidases"/>
    <property type="match status" value="1"/>
</dbReference>